<name>A0A1C3H9M7_SERMA</name>
<protein>
    <recommendedName>
        <fullName evidence="2">DUF1833 domain-containing protein</fullName>
    </recommendedName>
</protein>
<dbReference type="InterPro" id="IPR014974">
    <property type="entry name" value="DUF1833"/>
</dbReference>
<reference evidence="1" key="1">
    <citation type="submission" date="2016-05" db="EMBL/GenBank/DDBJ databases">
        <authorList>
            <person name="Cock P.J.A."/>
            <person name="Cock P.J.A."/>
        </authorList>
    </citation>
    <scope>NUCLEOTIDE SEQUENCE</scope>
    <source>
        <strain evidence="1">PWN146_assembly</strain>
    </source>
</reference>
<dbReference type="AlphaFoldDB" id="A0A1C3H9M7"/>
<accession>A0A1C3H9M7</accession>
<evidence type="ECO:0000313" key="1">
    <source>
        <dbReference type="EMBL" id="SAY41751.1"/>
    </source>
</evidence>
<organism evidence="1">
    <name type="scientific">Serratia marcescens</name>
    <dbReference type="NCBI Taxonomy" id="615"/>
    <lineage>
        <taxon>Bacteria</taxon>
        <taxon>Pseudomonadati</taxon>
        <taxon>Pseudomonadota</taxon>
        <taxon>Gammaproteobacteria</taxon>
        <taxon>Enterobacterales</taxon>
        <taxon>Yersiniaceae</taxon>
        <taxon>Serratia</taxon>
    </lineage>
</organism>
<dbReference type="Pfam" id="PF08875">
    <property type="entry name" value="DUF1833"/>
    <property type="match status" value="1"/>
</dbReference>
<proteinExistence type="predicted"/>
<sequence length="156" mass="17642">MPTLREFQSQRPNRIIYDTMTFSHPAFGAIRLVANQIYPKTFAGQVFSPCRMEVAESQQSSTPVINSTVKFGRLAQDFKQQLKLWRAHSRITPISATYQRFDAADMNTPLKSWTLYVKDASLDEADVTCSLTLQNPLNNNIGFLYNTTEFPGLANA</sequence>
<dbReference type="EMBL" id="LT575490">
    <property type="protein sequence ID" value="SAY41751.1"/>
    <property type="molecule type" value="Genomic_DNA"/>
</dbReference>
<dbReference type="RefSeq" id="WP_121976212.1">
    <property type="nucleotide sequence ID" value="NZ_PPGG01000003.1"/>
</dbReference>
<evidence type="ECO:0008006" key="2">
    <source>
        <dbReference type="Google" id="ProtNLM"/>
    </source>
</evidence>
<gene>
    <name evidence="1" type="ORF">PWN146_00415</name>
</gene>